<protein>
    <submittedName>
        <fullName evidence="1">Uncharacterized protein</fullName>
    </submittedName>
</protein>
<accession>M3H0A4</accession>
<sequence length="169" mass="19484">MLDRKQLLAVHSEFSGDLLREILQEIDPGLTEMEVKRLVKIKLYKIGIEVSLEAIKIKRIGKPQKKNQTISTRKTRSLKHTKPQIEKNVYNSAELGRYLSISQASAYWITRNPIFRYQEVSQNKNSISGVHHLQARKIKSLLGKGITSLLLSKITWEDYLEVLQKEGIE</sequence>
<proteinExistence type="predicted"/>
<comment type="caution">
    <text evidence="1">The sequence shown here is derived from an EMBL/GenBank/DDBJ whole genome shotgun (WGS) entry which is preliminary data.</text>
</comment>
<evidence type="ECO:0000313" key="2">
    <source>
        <dbReference type="Proteomes" id="UP000011770"/>
    </source>
</evidence>
<dbReference type="EMBL" id="AHOR02000026">
    <property type="protein sequence ID" value="EMF82155.1"/>
    <property type="molecule type" value="Genomic_DNA"/>
</dbReference>
<dbReference type="Proteomes" id="UP000011770">
    <property type="component" value="Unassembled WGS sequence"/>
</dbReference>
<name>M3H0A4_9LEPT</name>
<organism evidence="1 2">
    <name type="scientific">Leptospira weilii serovar Topaz str. LT2116</name>
    <dbReference type="NCBI Taxonomy" id="1088540"/>
    <lineage>
        <taxon>Bacteria</taxon>
        <taxon>Pseudomonadati</taxon>
        <taxon>Spirochaetota</taxon>
        <taxon>Spirochaetia</taxon>
        <taxon>Leptospirales</taxon>
        <taxon>Leptospiraceae</taxon>
        <taxon>Leptospira</taxon>
    </lineage>
</organism>
<dbReference type="AlphaFoldDB" id="M3H0A4"/>
<reference evidence="1 2" key="1">
    <citation type="submission" date="2013-01" db="EMBL/GenBank/DDBJ databases">
        <authorList>
            <person name="Harkins D.M."/>
            <person name="Durkin A.S."/>
            <person name="Brinkac L.M."/>
            <person name="Haft D.H."/>
            <person name="Selengut J.D."/>
            <person name="Sanka R."/>
            <person name="DePew J."/>
            <person name="Purushe J."/>
            <person name="Tulsiani S.M."/>
            <person name="Graham G.C."/>
            <person name="Burns M.-A."/>
            <person name="Dohnt M.F."/>
            <person name="Smythe L.D."/>
            <person name="McKay D.B."/>
            <person name="Craig S.B."/>
            <person name="Vinetz J.M."/>
            <person name="Sutton G.G."/>
            <person name="Nierman W.C."/>
            <person name="Fouts D.E."/>
        </authorList>
    </citation>
    <scope>NUCLEOTIDE SEQUENCE [LARGE SCALE GENOMIC DNA]</scope>
    <source>
        <strain evidence="1 2">LT2116</strain>
    </source>
</reference>
<gene>
    <name evidence="1" type="ORF">LEP1GSC188_3370</name>
</gene>
<evidence type="ECO:0000313" key="1">
    <source>
        <dbReference type="EMBL" id="EMF82155.1"/>
    </source>
</evidence>